<dbReference type="PRINTS" id="PR00344">
    <property type="entry name" value="BCTRLSENSOR"/>
</dbReference>
<dbReference type="CDD" id="cd00082">
    <property type="entry name" value="HisKA"/>
    <property type="match status" value="1"/>
</dbReference>
<dbReference type="NCBIfam" id="TIGR00229">
    <property type="entry name" value="sensory_box"/>
    <property type="match status" value="1"/>
</dbReference>
<dbReference type="CDD" id="cd17546">
    <property type="entry name" value="REC_hyHK_CKI1_RcsC-like"/>
    <property type="match status" value="1"/>
</dbReference>
<dbReference type="Pfam" id="PF13188">
    <property type="entry name" value="PAS_8"/>
    <property type="match status" value="1"/>
</dbReference>
<dbReference type="OrthoDB" id="8552871at2"/>
<dbReference type="Pfam" id="PF13426">
    <property type="entry name" value="PAS_9"/>
    <property type="match status" value="1"/>
</dbReference>
<dbReference type="InterPro" id="IPR003594">
    <property type="entry name" value="HATPase_dom"/>
</dbReference>
<dbReference type="CDD" id="cd16922">
    <property type="entry name" value="HATPase_EvgS-ArcB-TorS-like"/>
    <property type="match status" value="1"/>
</dbReference>
<dbReference type="InterPro" id="IPR001789">
    <property type="entry name" value="Sig_transdc_resp-reg_receiver"/>
</dbReference>
<dbReference type="PROSITE" id="PS50110">
    <property type="entry name" value="RESPONSE_REGULATORY"/>
    <property type="match status" value="1"/>
</dbReference>
<dbReference type="Gene3D" id="1.10.287.130">
    <property type="match status" value="1"/>
</dbReference>
<evidence type="ECO:0000256" key="6">
    <source>
        <dbReference type="ARBA" id="ARBA00070152"/>
    </source>
</evidence>
<dbReference type="InterPro" id="IPR035965">
    <property type="entry name" value="PAS-like_dom_sf"/>
</dbReference>
<evidence type="ECO:0000313" key="14">
    <source>
        <dbReference type="Proteomes" id="UP000389128"/>
    </source>
</evidence>
<keyword evidence="14" id="KW-1185">Reference proteome</keyword>
<organism evidence="13 14">
    <name type="scientific">Zoogloea oleivorans</name>
    <dbReference type="NCBI Taxonomy" id="1552750"/>
    <lineage>
        <taxon>Bacteria</taxon>
        <taxon>Pseudomonadati</taxon>
        <taxon>Pseudomonadota</taxon>
        <taxon>Betaproteobacteria</taxon>
        <taxon>Rhodocyclales</taxon>
        <taxon>Zoogloeaceae</taxon>
        <taxon>Zoogloea</taxon>
    </lineage>
</organism>
<feature type="coiled-coil region" evidence="8">
    <location>
        <begin position="259"/>
        <end position="290"/>
    </location>
</feature>
<keyword evidence="4" id="KW-0902">Two-component regulatory system</keyword>
<dbReference type="SUPFAM" id="SSF55785">
    <property type="entry name" value="PYP-like sensor domain (PAS domain)"/>
    <property type="match status" value="2"/>
</dbReference>
<feature type="domain" description="Response regulatory" evidence="10">
    <location>
        <begin position="552"/>
        <end position="668"/>
    </location>
</feature>
<comment type="catalytic activity">
    <reaction evidence="1">
        <text>ATP + protein L-histidine = ADP + protein N-phospho-L-histidine.</text>
        <dbReference type="EC" id="2.7.13.3"/>
    </reaction>
</comment>
<evidence type="ECO:0000256" key="4">
    <source>
        <dbReference type="ARBA" id="ARBA00023012"/>
    </source>
</evidence>
<dbReference type="Pfam" id="PF00072">
    <property type="entry name" value="Response_reg"/>
    <property type="match status" value="1"/>
</dbReference>
<dbReference type="Pfam" id="PF00512">
    <property type="entry name" value="HisKA"/>
    <property type="match status" value="1"/>
</dbReference>
<name>A0A6C2D3E8_9RHOO</name>
<comment type="function">
    <text evidence="5">Member of the two-component regulatory system BvgS/BvgA. Phosphorylates BvgA via a four-step phosphorelay in response to environmental signals.</text>
</comment>
<gene>
    <name evidence="13" type="ORF">ETQ85_06625</name>
</gene>
<dbReference type="CDD" id="cd00130">
    <property type="entry name" value="PAS"/>
    <property type="match status" value="1"/>
</dbReference>
<dbReference type="InterPro" id="IPR000014">
    <property type="entry name" value="PAS"/>
</dbReference>
<dbReference type="PROSITE" id="PS50109">
    <property type="entry name" value="HIS_KIN"/>
    <property type="match status" value="1"/>
</dbReference>
<dbReference type="SMART" id="SM00448">
    <property type="entry name" value="REC"/>
    <property type="match status" value="1"/>
</dbReference>
<dbReference type="SMART" id="SM00388">
    <property type="entry name" value="HisKA"/>
    <property type="match status" value="1"/>
</dbReference>
<feature type="domain" description="PAS" evidence="11">
    <location>
        <begin position="11"/>
        <end position="48"/>
    </location>
</feature>
<dbReference type="SMART" id="SM00091">
    <property type="entry name" value="PAS"/>
    <property type="match status" value="2"/>
</dbReference>
<dbReference type="PANTHER" id="PTHR45339">
    <property type="entry name" value="HYBRID SIGNAL TRANSDUCTION HISTIDINE KINASE J"/>
    <property type="match status" value="1"/>
</dbReference>
<accession>A0A6C2D3E8</accession>
<dbReference type="InterPro" id="IPR001610">
    <property type="entry name" value="PAC"/>
</dbReference>
<dbReference type="InterPro" id="IPR003661">
    <property type="entry name" value="HisK_dim/P_dom"/>
</dbReference>
<evidence type="ECO:0000256" key="2">
    <source>
        <dbReference type="ARBA" id="ARBA00012438"/>
    </source>
</evidence>
<dbReference type="Gene3D" id="3.30.450.20">
    <property type="entry name" value="PAS domain"/>
    <property type="match status" value="2"/>
</dbReference>
<dbReference type="PROSITE" id="PS50112">
    <property type="entry name" value="PAS"/>
    <property type="match status" value="2"/>
</dbReference>
<dbReference type="SUPFAM" id="SSF55874">
    <property type="entry name" value="ATPase domain of HSP90 chaperone/DNA topoisomerase II/histidine kinase"/>
    <property type="match status" value="1"/>
</dbReference>
<keyword evidence="3 7" id="KW-0597">Phosphoprotein</keyword>
<dbReference type="EC" id="2.7.13.3" evidence="2"/>
<evidence type="ECO:0000256" key="7">
    <source>
        <dbReference type="PROSITE-ProRule" id="PRU00169"/>
    </source>
</evidence>
<dbReference type="SMART" id="SM00086">
    <property type="entry name" value="PAC"/>
    <property type="match status" value="1"/>
</dbReference>
<dbReference type="SUPFAM" id="SSF52172">
    <property type="entry name" value="CheY-like"/>
    <property type="match status" value="1"/>
</dbReference>
<evidence type="ECO:0000256" key="5">
    <source>
        <dbReference type="ARBA" id="ARBA00058004"/>
    </source>
</evidence>
<feature type="domain" description="PAC" evidence="12">
    <location>
        <begin position="218"/>
        <end position="268"/>
    </location>
</feature>
<evidence type="ECO:0000256" key="3">
    <source>
        <dbReference type="ARBA" id="ARBA00022553"/>
    </source>
</evidence>
<dbReference type="EMBL" id="SDKK01000005">
    <property type="protein sequence ID" value="TYC60175.1"/>
    <property type="molecule type" value="Genomic_DNA"/>
</dbReference>
<dbReference type="GO" id="GO:0000155">
    <property type="term" value="F:phosphorelay sensor kinase activity"/>
    <property type="evidence" value="ECO:0007669"/>
    <property type="project" value="InterPro"/>
</dbReference>
<feature type="domain" description="PAS" evidence="11">
    <location>
        <begin position="144"/>
        <end position="213"/>
    </location>
</feature>
<dbReference type="InterPro" id="IPR036097">
    <property type="entry name" value="HisK_dim/P_sf"/>
</dbReference>
<dbReference type="SUPFAM" id="SSF47384">
    <property type="entry name" value="Homodimeric domain of signal transducing histidine kinase"/>
    <property type="match status" value="1"/>
</dbReference>
<dbReference type="RefSeq" id="WP_148578265.1">
    <property type="nucleotide sequence ID" value="NZ_SDKK01000005.1"/>
</dbReference>
<dbReference type="AlphaFoldDB" id="A0A6C2D3E8"/>
<proteinExistence type="predicted"/>
<protein>
    <recommendedName>
        <fullName evidence="6">Virulence sensor protein BvgS</fullName>
        <ecNumber evidence="2">2.7.13.3</ecNumber>
    </recommendedName>
</protein>
<dbReference type="Gene3D" id="3.40.50.2300">
    <property type="match status" value="1"/>
</dbReference>
<dbReference type="FunFam" id="3.30.565.10:FF:000010">
    <property type="entry name" value="Sensor histidine kinase RcsC"/>
    <property type="match status" value="1"/>
</dbReference>
<dbReference type="SMART" id="SM00387">
    <property type="entry name" value="HATPase_c"/>
    <property type="match status" value="1"/>
</dbReference>
<evidence type="ECO:0000256" key="1">
    <source>
        <dbReference type="ARBA" id="ARBA00000085"/>
    </source>
</evidence>
<evidence type="ECO:0000259" key="10">
    <source>
        <dbReference type="PROSITE" id="PS50110"/>
    </source>
</evidence>
<sequence length="674" mass="74213">MVSLQNGDEFRTSLHRAILNGVPDGILVVDQAGMLVSVNEQFFRVWGLPAPACPLEALLHTSDTPILEQVLARVAFPKAFLERVQDLYADPAREDVSEIPLKDGRTLERHSRVLHSSDGQYLGRAWYFRDISDIVNSRLALEDSEKRYRTAFQTTLDALAITTLEGGVYVEVNQAFLEITRYARDEIIGRSSLELGIWADPADRQNFSERLRNEQSRLKIEARFRKKDGEIFWGVFSVSPMELNGVPCLLSITRDVTQNKAAQDELARHRDRLEQLVEARTAELSRAKEAAEAASVAKSAFLANMSHEIRTPLNAITGMAYLIRRGGLTSRQAEQLHKLEGAGEHLLNIINAILELSKIEAGKLVLAESVIRVESILDNVVSMLQSRALAKGLRLRAEADAVPPNLLGDATALQQALLNYAANAVKFTDAGSVTLRVRLVDVDAGSAVLRFEVQDSGIGIPEDALPRLFAAFEQADNTMTRRYGGTGLGLAITRKLAERMGGAAGASSTLGQGSTFWFTVRLKSGLASGLAVPVRTSVSAEDILVRDYPGRRFLLVEDEPINREIASMMLMDVGQVVDTAEDGVQALERVRQHAYDLILMDMQMPTMDGLEAARRIRALADRKDIPIIAMTANAFAEDKARCLEAGMDDFIAKPVDTDVLFATVLHWLQKGAPD</sequence>
<dbReference type="InterPro" id="IPR011006">
    <property type="entry name" value="CheY-like_superfamily"/>
</dbReference>
<evidence type="ECO:0000259" key="11">
    <source>
        <dbReference type="PROSITE" id="PS50112"/>
    </source>
</evidence>
<dbReference type="PROSITE" id="PS50113">
    <property type="entry name" value="PAC"/>
    <property type="match status" value="1"/>
</dbReference>
<dbReference type="InterPro" id="IPR000700">
    <property type="entry name" value="PAS-assoc_C"/>
</dbReference>
<dbReference type="InterPro" id="IPR036890">
    <property type="entry name" value="HATPase_C_sf"/>
</dbReference>
<dbReference type="PANTHER" id="PTHR45339:SF1">
    <property type="entry name" value="HYBRID SIGNAL TRANSDUCTION HISTIDINE KINASE J"/>
    <property type="match status" value="1"/>
</dbReference>
<evidence type="ECO:0000313" key="13">
    <source>
        <dbReference type="EMBL" id="TYC60175.1"/>
    </source>
</evidence>
<evidence type="ECO:0000259" key="9">
    <source>
        <dbReference type="PROSITE" id="PS50109"/>
    </source>
</evidence>
<dbReference type="Pfam" id="PF02518">
    <property type="entry name" value="HATPase_c"/>
    <property type="match status" value="1"/>
</dbReference>
<evidence type="ECO:0000256" key="8">
    <source>
        <dbReference type="SAM" id="Coils"/>
    </source>
</evidence>
<comment type="caution">
    <text evidence="13">The sequence shown here is derived from an EMBL/GenBank/DDBJ whole genome shotgun (WGS) entry which is preliminary data.</text>
</comment>
<dbReference type="Gene3D" id="3.30.565.10">
    <property type="entry name" value="Histidine kinase-like ATPase, C-terminal domain"/>
    <property type="match status" value="1"/>
</dbReference>
<dbReference type="InterPro" id="IPR004358">
    <property type="entry name" value="Sig_transdc_His_kin-like_C"/>
</dbReference>
<reference evidence="13 14" key="1">
    <citation type="submission" date="2019-01" db="EMBL/GenBank/DDBJ databases">
        <title>Zoogloea oleivorans genome sequencing and assembly.</title>
        <authorList>
            <person name="Tancsics A."/>
            <person name="Farkas M."/>
            <person name="Kriszt B."/>
            <person name="Maroti G."/>
            <person name="Horvath B."/>
        </authorList>
    </citation>
    <scope>NUCLEOTIDE SEQUENCE [LARGE SCALE GENOMIC DNA]</scope>
    <source>
        <strain evidence="13 14">Buc</strain>
    </source>
</reference>
<feature type="domain" description="Histidine kinase" evidence="9">
    <location>
        <begin position="304"/>
        <end position="524"/>
    </location>
</feature>
<dbReference type="InterPro" id="IPR005467">
    <property type="entry name" value="His_kinase_dom"/>
</dbReference>
<dbReference type="Proteomes" id="UP000389128">
    <property type="component" value="Unassembled WGS sequence"/>
</dbReference>
<evidence type="ECO:0000259" key="12">
    <source>
        <dbReference type="PROSITE" id="PS50113"/>
    </source>
</evidence>
<keyword evidence="8" id="KW-0175">Coiled coil</keyword>
<feature type="modified residue" description="4-aspartylphosphate" evidence="7">
    <location>
        <position position="601"/>
    </location>
</feature>